<dbReference type="AlphaFoldDB" id="A0A920CD16"/>
<dbReference type="Pfam" id="PF05045">
    <property type="entry name" value="RgpF"/>
    <property type="match status" value="1"/>
</dbReference>
<keyword evidence="2" id="KW-1185">Reference proteome</keyword>
<reference evidence="1" key="1">
    <citation type="submission" date="2021-03" db="EMBL/GenBank/DDBJ databases">
        <title>Antimicrobial resistance genes in bacteria isolated from Japanese honey, and their potential for conferring macrolide and lincosamide resistance in the American foulbrood pathogen Paenibacillus larvae.</title>
        <authorList>
            <person name="Okamoto M."/>
            <person name="Kumagai M."/>
            <person name="Kanamori H."/>
            <person name="Takamatsu D."/>
        </authorList>
    </citation>
    <scope>NUCLEOTIDE SEQUENCE</scope>
    <source>
        <strain evidence="1">J2TS6</strain>
    </source>
</reference>
<evidence type="ECO:0000313" key="2">
    <source>
        <dbReference type="Proteomes" id="UP000679779"/>
    </source>
</evidence>
<dbReference type="Proteomes" id="UP000679779">
    <property type="component" value="Unassembled WGS sequence"/>
</dbReference>
<protein>
    <submittedName>
        <fullName evidence="1">LPS biosynthesis protein</fullName>
    </submittedName>
</protein>
<dbReference type="EMBL" id="BORQ01000018">
    <property type="protein sequence ID" value="GIO35110.1"/>
    <property type="molecule type" value="Genomic_DNA"/>
</dbReference>
<accession>A0A920CD16</accession>
<organism evidence="1 2">
    <name type="scientific">Paenibacillus albilobatus</name>
    <dbReference type="NCBI Taxonomy" id="2716884"/>
    <lineage>
        <taxon>Bacteria</taxon>
        <taxon>Bacillati</taxon>
        <taxon>Bacillota</taxon>
        <taxon>Bacilli</taxon>
        <taxon>Bacillales</taxon>
        <taxon>Paenibacillaceae</taxon>
        <taxon>Paenibacillus</taxon>
    </lineage>
</organism>
<dbReference type="RefSeq" id="WP_212958911.1">
    <property type="nucleotide sequence ID" value="NZ_BORQ01000018.1"/>
</dbReference>
<comment type="caution">
    <text evidence="1">The sequence shown here is derived from an EMBL/GenBank/DDBJ whole genome shotgun (WGS) entry which is preliminary data.</text>
</comment>
<proteinExistence type="predicted"/>
<sequence length="627" mass="73947">MLIDGCSKNNRVGIFFFYDEDGIVDDYITYLLNDIKKNIRDLLIVCNGKLTSDSRKKLLEYTDSIIVRENKGFDVWAYKEGIEYFGWGKLSEYDELVLFNSTMYGPLYPLKEMFESMRKKDLDFWGITKYHKMPYDPFGTIKYGYTPEHIQSHFIVVRKSMFTTYEFKYYWENMKMVNSYSEAIGFHEAIFTKEFSDKGFTWDVYVNTDDLEGHVFHPILMMPMELIKNRKCPIIKRRSFFHDTADFLNNTTGQQSMDAYDYIKNNLDYDLNLIWKNILRTNNQTDIKNALNLNYILSSSSYDSNTAYNDKKIALVMHIYFEDLIEYCLNYAKSMPPYTDVYITTSCEEKKKMIEHAFRHMECAKLEVIVIGNRGRDISALLVGCKEFLLDYDYVCFAHDKKTKQVEPYIKGEAFSYKCFENILKNREFVTNIINTFNENPRLGILSPPPPNHADFYPTIGLEWSNNFDNTKKLAEKLKLKVDMNRDKEPVAPLGTMFWFRPKALETLIKYDWEYDDFPKEPNNNDGTILHAIERIYPFVSQHEGYYPATVMVDTFARIEVTNLYYMLRQINIQYFNKCGAGPHYAVVSNLHRNLIASWEPKLKSFLKKYLPVSMINILKRLKRALT</sequence>
<name>A0A920CD16_9BACL</name>
<gene>
    <name evidence="1" type="ORF">J2TS6_62510</name>
</gene>
<evidence type="ECO:0000313" key="1">
    <source>
        <dbReference type="EMBL" id="GIO35110.1"/>
    </source>
</evidence>
<dbReference type="InterPro" id="IPR007739">
    <property type="entry name" value="RgpF"/>
</dbReference>